<dbReference type="Pfam" id="PF00903">
    <property type="entry name" value="Glyoxalase"/>
    <property type="match status" value="1"/>
</dbReference>
<feature type="domain" description="Glyoxalase/fosfomycin resistance/dioxygenase" evidence="1">
    <location>
        <begin position="8"/>
        <end position="131"/>
    </location>
</feature>
<dbReference type="InterPro" id="IPR029068">
    <property type="entry name" value="Glyas_Bleomycin-R_OHBP_Dase"/>
</dbReference>
<gene>
    <name evidence="2" type="ORF">SAMN02745157_3188</name>
</gene>
<evidence type="ECO:0000313" key="3">
    <source>
        <dbReference type="Proteomes" id="UP000184485"/>
    </source>
</evidence>
<accession>A0A1M5FWM1</accession>
<dbReference type="InterPro" id="IPR028973">
    <property type="entry name" value="PhnB-like"/>
</dbReference>
<dbReference type="AlphaFoldDB" id="A0A1M5FWM1"/>
<dbReference type="Proteomes" id="UP000184485">
    <property type="component" value="Unassembled WGS sequence"/>
</dbReference>
<dbReference type="Gene3D" id="3.10.180.10">
    <property type="entry name" value="2,3-Dihydroxybiphenyl 1,2-Dioxygenase, domain 1"/>
    <property type="match status" value="1"/>
</dbReference>
<proteinExistence type="predicted"/>
<reference evidence="2 3" key="1">
    <citation type="submission" date="2016-11" db="EMBL/GenBank/DDBJ databases">
        <authorList>
            <person name="Jaros S."/>
            <person name="Januszkiewicz K."/>
            <person name="Wedrychowicz H."/>
        </authorList>
    </citation>
    <scope>NUCLEOTIDE SEQUENCE [LARGE SCALE GENOMIC DNA]</scope>
    <source>
        <strain evidence="2 3">DSM 19436</strain>
    </source>
</reference>
<dbReference type="CDD" id="cd06588">
    <property type="entry name" value="PhnB_like"/>
    <property type="match status" value="1"/>
</dbReference>
<dbReference type="EMBL" id="FQUP01000003">
    <property type="protein sequence ID" value="SHF95562.1"/>
    <property type="molecule type" value="Genomic_DNA"/>
</dbReference>
<dbReference type="STRING" id="1122133.SAMN02745157_3188"/>
<dbReference type="RefSeq" id="WP_073054588.1">
    <property type="nucleotide sequence ID" value="NZ_FQUP01000003.1"/>
</dbReference>
<organism evidence="2 3">
    <name type="scientific">Kaistia soli DSM 19436</name>
    <dbReference type="NCBI Taxonomy" id="1122133"/>
    <lineage>
        <taxon>Bacteria</taxon>
        <taxon>Pseudomonadati</taxon>
        <taxon>Pseudomonadota</taxon>
        <taxon>Alphaproteobacteria</taxon>
        <taxon>Hyphomicrobiales</taxon>
        <taxon>Kaistiaceae</taxon>
        <taxon>Kaistia</taxon>
    </lineage>
</organism>
<dbReference type="SUPFAM" id="SSF54593">
    <property type="entry name" value="Glyoxalase/Bleomycin resistance protein/Dihydroxybiphenyl dioxygenase"/>
    <property type="match status" value="1"/>
</dbReference>
<keyword evidence="3" id="KW-1185">Reference proteome</keyword>
<dbReference type="PANTHER" id="PTHR33990">
    <property type="entry name" value="PROTEIN YJDN-RELATED"/>
    <property type="match status" value="1"/>
</dbReference>
<protein>
    <submittedName>
        <fullName evidence="2">PhnB protein</fullName>
    </submittedName>
</protein>
<sequence>MSIKTVAHINFRGEARPALSFYQSVFGGDLVLLTHAQIYGTTDPAEADLVGWGRVVSNEGFAVMAYDAPASRAYDPGQSPFFMSVSGNDGDEITAYWDKLKVGGEVLQDLAPAGWSPLYGMLKDRFGITWVLDVQSSDAG</sequence>
<dbReference type="InterPro" id="IPR004360">
    <property type="entry name" value="Glyas_Fos-R_dOase_dom"/>
</dbReference>
<dbReference type="PANTHER" id="PTHR33990:SF1">
    <property type="entry name" value="PROTEIN YJDN"/>
    <property type="match status" value="1"/>
</dbReference>
<evidence type="ECO:0000259" key="1">
    <source>
        <dbReference type="Pfam" id="PF00903"/>
    </source>
</evidence>
<name>A0A1M5FWM1_9HYPH</name>
<dbReference type="OrthoDB" id="9795306at2"/>
<evidence type="ECO:0000313" key="2">
    <source>
        <dbReference type="EMBL" id="SHF95562.1"/>
    </source>
</evidence>